<dbReference type="Gene3D" id="2.60.40.10">
    <property type="entry name" value="Immunoglobulins"/>
    <property type="match status" value="1"/>
</dbReference>
<dbReference type="InterPro" id="IPR013783">
    <property type="entry name" value="Ig-like_fold"/>
</dbReference>
<dbReference type="Ensembl" id="ENSMUNT00000031825.1">
    <property type="protein sequence ID" value="ENSMUNP00000023146.1"/>
    <property type="gene ID" value="ENSMUNG00000018704.1"/>
</dbReference>
<dbReference type="InterPro" id="IPR036179">
    <property type="entry name" value="Ig-like_dom_sf"/>
</dbReference>
<organism evidence="2 3">
    <name type="scientific">Melopsittacus undulatus</name>
    <name type="common">Budgerigar</name>
    <name type="synonym">Psittacus undulatus</name>
    <dbReference type="NCBI Taxonomy" id="13146"/>
    <lineage>
        <taxon>Eukaryota</taxon>
        <taxon>Metazoa</taxon>
        <taxon>Chordata</taxon>
        <taxon>Craniata</taxon>
        <taxon>Vertebrata</taxon>
        <taxon>Euteleostomi</taxon>
        <taxon>Archelosauria</taxon>
        <taxon>Archosauria</taxon>
        <taxon>Dinosauria</taxon>
        <taxon>Saurischia</taxon>
        <taxon>Theropoda</taxon>
        <taxon>Coelurosauria</taxon>
        <taxon>Aves</taxon>
        <taxon>Neognathae</taxon>
        <taxon>Neoaves</taxon>
        <taxon>Telluraves</taxon>
        <taxon>Australaves</taxon>
        <taxon>Psittaciformes</taxon>
        <taxon>Psittaculidae</taxon>
        <taxon>Melopsittacus</taxon>
    </lineage>
</organism>
<feature type="compositionally biased region" description="Polar residues" evidence="1">
    <location>
        <begin position="1"/>
        <end position="11"/>
    </location>
</feature>
<dbReference type="PROSITE" id="PS50835">
    <property type="entry name" value="IG_LIKE"/>
    <property type="match status" value="1"/>
</dbReference>
<reference evidence="2" key="2">
    <citation type="submission" date="2025-08" db="UniProtKB">
        <authorList>
            <consortium name="Ensembl"/>
        </authorList>
    </citation>
    <scope>IDENTIFICATION</scope>
</reference>
<dbReference type="SUPFAM" id="SSF48726">
    <property type="entry name" value="Immunoglobulin"/>
    <property type="match status" value="1"/>
</dbReference>
<sequence length="89" mass="9819">GSPLTPISSTSCPPPREELTSPHPTLTLTCLARGFHPASISVQWQREQRPLGRGQAAPQPIRERQGVTCYFLYTVGSRDPVRVYGRECA</sequence>
<evidence type="ECO:0000313" key="3">
    <source>
        <dbReference type="Proteomes" id="UP000694405"/>
    </source>
</evidence>
<feature type="region of interest" description="Disordered" evidence="1">
    <location>
        <begin position="1"/>
        <end position="23"/>
    </location>
</feature>
<dbReference type="InterPro" id="IPR003597">
    <property type="entry name" value="Ig_C1-set"/>
</dbReference>
<dbReference type="InterPro" id="IPR007110">
    <property type="entry name" value="Ig-like_dom"/>
</dbReference>
<protein>
    <submittedName>
        <fullName evidence="2">Uncharacterized protein</fullName>
    </submittedName>
</protein>
<dbReference type="Proteomes" id="UP000694405">
    <property type="component" value="Chromosome 30"/>
</dbReference>
<accession>A0A8V5GC93</accession>
<evidence type="ECO:0000313" key="2">
    <source>
        <dbReference type="Ensembl" id="ENSMUNP00000023146.1"/>
    </source>
</evidence>
<keyword evidence="3" id="KW-1185">Reference proteome</keyword>
<dbReference type="AlphaFoldDB" id="A0A8V5GC93"/>
<proteinExistence type="predicted"/>
<dbReference type="Pfam" id="PF07654">
    <property type="entry name" value="C1-set"/>
    <property type="match status" value="1"/>
</dbReference>
<reference evidence="2" key="1">
    <citation type="submission" date="2020-03" db="EMBL/GenBank/DDBJ databases">
        <title>Melopsittacus undulatus (budgerigar) genome, bMelUnd1, maternal haplotype with Z.</title>
        <authorList>
            <person name="Gedman G."/>
            <person name="Mountcastle J."/>
            <person name="Haase B."/>
            <person name="Formenti G."/>
            <person name="Wright T."/>
            <person name="Apodaca J."/>
            <person name="Pelan S."/>
            <person name="Chow W."/>
            <person name="Rhie A."/>
            <person name="Howe K."/>
            <person name="Fedrigo O."/>
            <person name="Jarvis E.D."/>
        </authorList>
    </citation>
    <scope>NUCLEOTIDE SEQUENCE [LARGE SCALE GENOMIC DNA]</scope>
</reference>
<reference evidence="2" key="3">
    <citation type="submission" date="2025-09" db="UniProtKB">
        <authorList>
            <consortium name="Ensembl"/>
        </authorList>
    </citation>
    <scope>IDENTIFICATION</scope>
</reference>
<name>A0A8V5GC93_MELUD</name>
<evidence type="ECO:0000256" key="1">
    <source>
        <dbReference type="SAM" id="MobiDB-lite"/>
    </source>
</evidence>